<feature type="compositionally biased region" description="Basic and acidic residues" evidence="1">
    <location>
        <begin position="8"/>
        <end position="32"/>
    </location>
</feature>
<gene>
    <name evidence="2" type="ORF">EYF80_004998</name>
</gene>
<organism evidence="2 3">
    <name type="scientific">Liparis tanakae</name>
    <name type="common">Tanaka's snailfish</name>
    <dbReference type="NCBI Taxonomy" id="230148"/>
    <lineage>
        <taxon>Eukaryota</taxon>
        <taxon>Metazoa</taxon>
        <taxon>Chordata</taxon>
        <taxon>Craniata</taxon>
        <taxon>Vertebrata</taxon>
        <taxon>Euteleostomi</taxon>
        <taxon>Actinopterygii</taxon>
        <taxon>Neopterygii</taxon>
        <taxon>Teleostei</taxon>
        <taxon>Neoteleostei</taxon>
        <taxon>Acanthomorphata</taxon>
        <taxon>Eupercaria</taxon>
        <taxon>Perciformes</taxon>
        <taxon>Cottioidei</taxon>
        <taxon>Cottales</taxon>
        <taxon>Liparidae</taxon>
        <taxon>Liparis</taxon>
    </lineage>
</organism>
<reference evidence="2 3" key="1">
    <citation type="submission" date="2019-03" db="EMBL/GenBank/DDBJ databases">
        <title>First draft genome of Liparis tanakae, snailfish: a comprehensive survey of snailfish specific genes.</title>
        <authorList>
            <person name="Kim W."/>
            <person name="Song I."/>
            <person name="Jeong J.-H."/>
            <person name="Kim D."/>
            <person name="Kim S."/>
            <person name="Ryu S."/>
            <person name="Song J.Y."/>
            <person name="Lee S.K."/>
        </authorList>
    </citation>
    <scope>NUCLEOTIDE SEQUENCE [LARGE SCALE GENOMIC DNA]</scope>
    <source>
        <tissue evidence="2">Muscle</tissue>
    </source>
</reference>
<comment type="caution">
    <text evidence="2">The sequence shown here is derived from an EMBL/GenBank/DDBJ whole genome shotgun (WGS) entry which is preliminary data.</text>
</comment>
<evidence type="ECO:0000256" key="1">
    <source>
        <dbReference type="SAM" id="MobiDB-lite"/>
    </source>
</evidence>
<dbReference type="EMBL" id="SRLO01000024">
    <property type="protein sequence ID" value="TNN84953.1"/>
    <property type="molecule type" value="Genomic_DNA"/>
</dbReference>
<feature type="region of interest" description="Disordered" evidence="1">
    <location>
        <begin position="78"/>
        <end position="102"/>
    </location>
</feature>
<dbReference type="AlphaFoldDB" id="A0A4Z2J5Z1"/>
<dbReference type="Proteomes" id="UP000314294">
    <property type="component" value="Unassembled WGS sequence"/>
</dbReference>
<keyword evidence="3" id="KW-1185">Reference proteome</keyword>
<name>A0A4Z2J5Z1_9TELE</name>
<accession>A0A4Z2J5Z1</accession>
<evidence type="ECO:0000313" key="3">
    <source>
        <dbReference type="Proteomes" id="UP000314294"/>
    </source>
</evidence>
<protein>
    <submittedName>
        <fullName evidence="2">Uncharacterized protein</fullName>
    </submittedName>
</protein>
<evidence type="ECO:0000313" key="2">
    <source>
        <dbReference type="EMBL" id="TNN84953.1"/>
    </source>
</evidence>
<sequence>MKWRVSRSRVEKSDEHGGRDKWKPPGDVREDRRVEEAELLVSSSPRLPPSDLHGVELGDAVSPTLTVARASRRPALLQADVGSVSPRGVTDRPLSVRQTPPTPSVLRAIKSVHLQSVSAQHAAAAIAPGASRIFSNLQKSTCEIRRKVVAASR</sequence>
<proteinExistence type="predicted"/>
<feature type="region of interest" description="Disordered" evidence="1">
    <location>
        <begin position="1"/>
        <end position="32"/>
    </location>
</feature>